<dbReference type="PROSITE" id="PS50297">
    <property type="entry name" value="ANK_REP_REGION"/>
    <property type="match status" value="4"/>
</dbReference>
<name>A2FYB1_TRIV3</name>
<organism evidence="3 4">
    <name type="scientific">Trichomonas vaginalis (strain ATCC PRA-98 / G3)</name>
    <dbReference type="NCBI Taxonomy" id="412133"/>
    <lineage>
        <taxon>Eukaryota</taxon>
        <taxon>Metamonada</taxon>
        <taxon>Parabasalia</taxon>
        <taxon>Trichomonadida</taxon>
        <taxon>Trichomonadidae</taxon>
        <taxon>Trichomonas</taxon>
    </lineage>
</organism>
<keyword evidence="4" id="KW-1185">Reference proteome</keyword>
<feature type="domain" description="DUF3447" evidence="2">
    <location>
        <begin position="196"/>
        <end position="271"/>
    </location>
</feature>
<dbReference type="Gene3D" id="1.25.40.20">
    <property type="entry name" value="Ankyrin repeat-containing domain"/>
    <property type="match status" value="1"/>
</dbReference>
<dbReference type="InterPro" id="IPR020683">
    <property type="entry name" value="DUF3447"/>
</dbReference>
<dbReference type="SUPFAM" id="SSF48403">
    <property type="entry name" value="Ankyrin repeat"/>
    <property type="match status" value="1"/>
</dbReference>
<dbReference type="InterPro" id="IPR002110">
    <property type="entry name" value="Ankyrin_rpt"/>
</dbReference>
<dbReference type="PRINTS" id="PR01415">
    <property type="entry name" value="ANKYRIN"/>
</dbReference>
<dbReference type="OrthoDB" id="10252328at2759"/>
<dbReference type="PANTHER" id="PTHR24182:SF13">
    <property type="entry name" value="LD18443P"/>
    <property type="match status" value="1"/>
</dbReference>
<dbReference type="STRING" id="5722.A2FYB1"/>
<dbReference type="VEuPathDB" id="TrichDB:TVAG_256170"/>
<feature type="repeat" description="ANK" evidence="1">
    <location>
        <begin position="374"/>
        <end position="406"/>
    </location>
</feature>
<sequence>MSDQDIRPDKYSELRSKYKYYIDSFNALYHLKAENDEDLNKIYNMIKTELLDSKKYLPSNIVRDILNIIPLNNRYAKAYLSLAKQISDDYHVKETNNVEDVSDYLFYKEYGIRFNKYIRFEKIITEKLDFLTEDTIYRAIKNNDLEKFISFTEREGFDKDQELCSRLYPALSGCSLLELCCYYGSVDCFKFLRTKFNSEITEGCLELSFLGRSKEIMSECLKYQKPNLWCMRYAIISHNIDFVTFLMNEYNLEIDLEYCGKYNNLESILIYVDQNIRIREVFKYSAMLDIPSFCEYLLSHFANINENDTIEAINKAASYNNVETAKNLILHGANINKVDGLGNTVLYVAVWNYSKEIVELLITHGANINKNKFNGQTPLHDAAEYNSKEIAELLILHGANVNEKDDYDNTALHNAAWNNSKEITELLISHGANINEKDNNMRTALHLAAENNSKETAELLISHGANLNEINIHGQTALHIATGISQKTSELLF</sequence>
<dbReference type="eggNOG" id="KOG4412">
    <property type="taxonomic scope" value="Eukaryota"/>
</dbReference>
<dbReference type="Pfam" id="PF00023">
    <property type="entry name" value="Ank"/>
    <property type="match status" value="2"/>
</dbReference>
<proteinExistence type="predicted"/>
<feature type="repeat" description="ANK" evidence="1">
    <location>
        <begin position="341"/>
        <end position="373"/>
    </location>
</feature>
<evidence type="ECO:0000259" key="2">
    <source>
        <dbReference type="Pfam" id="PF11929"/>
    </source>
</evidence>
<dbReference type="EMBL" id="DS114137">
    <property type="protein sequence ID" value="EAX90112.1"/>
    <property type="molecule type" value="Genomic_DNA"/>
</dbReference>
<dbReference type="SMART" id="SM00248">
    <property type="entry name" value="ANK"/>
    <property type="match status" value="7"/>
</dbReference>
<dbReference type="InParanoid" id="A2FYB1"/>
<dbReference type="Pfam" id="PF12796">
    <property type="entry name" value="Ank_2"/>
    <property type="match status" value="1"/>
</dbReference>
<protein>
    <submittedName>
        <fullName evidence="3">Ankyrin repeat protein, putative</fullName>
    </submittedName>
</protein>
<dbReference type="InterPro" id="IPR036770">
    <property type="entry name" value="Ankyrin_rpt-contain_sf"/>
</dbReference>
<dbReference type="AlphaFoldDB" id="A2FYB1"/>
<dbReference type="Proteomes" id="UP000001542">
    <property type="component" value="Unassembled WGS sequence"/>
</dbReference>
<dbReference type="VEuPathDB" id="TrichDB:TVAGG3_0491140"/>
<reference evidence="3" key="2">
    <citation type="journal article" date="2007" name="Science">
        <title>Draft genome sequence of the sexually transmitted pathogen Trichomonas vaginalis.</title>
        <authorList>
            <person name="Carlton J.M."/>
            <person name="Hirt R.P."/>
            <person name="Silva J.C."/>
            <person name="Delcher A.L."/>
            <person name="Schatz M."/>
            <person name="Zhao Q."/>
            <person name="Wortman J.R."/>
            <person name="Bidwell S.L."/>
            <person name="Alsmark U.C.M."/>
            <person name="Besteiro S."/>
            <person name="Sicheritz-Ponten T."/>
            <person name="Noel C.J."/>
            <person name="Dacks J.B."/>
            <person name="Foster P.G."/>
            <person name="Simillion C."/>
            <person name="Van de Peer Y."/>
            <person name="Miranda-Saavedra D."/>
            <person name="Barton G.J."/>
            <person name="Westrop G.D."/>
            <person name="Mueller S."/>
            <person name="Dessi D."/>
            <person name="Fiori P.L."/>
            <person name="Ren Q."/>
            <person name="Paulsen I."/>
            <person name="Zhang H."/>
            <person name="Bastida-Corcuera F.D."/>
            <person name="Simoes-Barbosa A."/>
            <person name="Brown M.T."/>
            <person name="Hayes R.D."/>
            <person name="Mukherjee M."/>
            <person name="Okumura C.Y."/>
            <person name="Schneider R."/>
            <person name="Smith A.J."/>
            <person name="Vanacova S."/>
            <person name="Villalvazo M."/>
            <person name="Haas B.J."/>
            <person name="Pertea M."/>
            <person name="Feldblyum T.V."/>
            <person name="Utterback T.R."/>
            <person name="Shu C.L."/>
            <person name="Osoegawa K."/>
            <person name="de Jong P.J."/>
            <person name="Hrdy I."/>
            <person name="Horvathova L."/>
            <person name="Zubacova Z."/>
            <person name="Dolezal P."/>
            <person name="Malik S.B."/>
            <person name="Logsdon J.M. Jr."/>
            <person name="Henze K."/>
            <person name="Gupta A."/>
            <person name="Wang C.C."/>
            <person name="Dunne R.L."/>
            <person name="Upcroft J.A."/>
            <person name="Upcroft P."/>
            <person name="White O."/>
            <person name="Salzberg S.L."/>
            <person name="Tang P."/>
            <person name="Chiu C.-H."/>
            <person name="Lee Y.-S."/>
            <person name="Embley T.M."/>
            <person name="Coombs G.H."/>
            <person name="Mottram J.C."/>
            <person name="Tachezy J."/>
            <person name="Fraser-Liggett C.M."/>
            <person name="Johnson P.J."/>
        </authorList>
    </citation>
    <scope>NUCLEOTIDE SEQUENCE [LARGE SCALE GENOMIC DNA]</scope>
    <source>
        <strain evidence="3">G3</strain>
    </source>
</reference>
<dbReference type="SMR" id="A2FYB1"/>
<reference evidence="3" key="1">
    <citation type="submission" date="2006-10" db="EMBL/GenBank/DDBJ databases">
        <authorList>
            <person name="Amadeo P."/>
            <person name="Zhao Q."/>
            <person name="Wortman J."/>
            <person name="Fraser-Liggett C."/>
            <person name="Carlton J."/>
        </authorList>
    </citation>
    <scope>NUCLEOTIDE SEQUENCE</scope>
    <source>
        <strain evidence="3">G3</strain>
    </source>
</reference>
<gene>
    <name evidence="3" type="ORF">TVAG_256170</name>
</gene>
<dbReference type="SUPFAM" id="SSF140860">
    <property type="entry name" value="Pseudo ankyrin repeat-like"/>
    <property type="match status" value="1"/>
</dbReference>
<dbReference type="PROSITE" id="PS50088">
    <property type="entry name" value="ANK_REPEAT"/>
    <property type="match status" value="4"/>
</dbReference>
<keyword evidence="1" id="KW-0040">ANK repeat</keyword>
<dbReference type="Pfam" id="PF11929">
    <property type="entry name" value="DUF3447"/>
    <property type="match status" value="1"/>
</dbReference>
<evidence type="ECO:0000313" key="4">
    <source>
        <dbReference type="Proteomes" id="UP000001542"/>
    </source>
</evidence>
<accession>A2FYB1</accession>
<feature type="repeat" description="ANK" evidence="1">
    <location>
        <begin position="440"/>
        <end position="472"/>
    </location>
</feature>
<evidence type="ECO:0000256" key="1">
    <source>
        <dbReference type="PROSITE-ProRule" id="PRU00023"/>
    </source>
</evidence>
<evidence type="ECO:0000313" key="3">
    <source>
        <dbReference type="EMBL" id="EAX90112.1"/>
    </source>
</evidence>
<dbReference type="PANTHER" id="PTHR24182">
    <property type="entry name" value="ANKYRIN REPEAT AND SOCS BOX CONTAINING 4"/>
    <property type="match status" value="1"/>
</dbReference>
<feature type="repeat" description="ANK" evidence="1">
    <location>
        <begin position="407"/>
        <end position="439"/>
    </location>
</feature>